<reference evidence="3 4" key="1">
    <citation type="submission" date="2023-07" db="EMBL/GenBank/DDBJ databases">
        <title>Genomic Encyclopedia of Type Strains, Phase IV (KMG-IV): sequencing the most valuable type-strain genomes for metagenomic binning, comparative biology and taxonomic classification.</title>
        <authorList>
            <person name="Goeker M."/>
        </authorList>
    </citation>
    <scope>NUCLEOTIDE SEQUENCE [LARGE SCALE GENOMIC DNA]</scope>
    <source>
        <strain evidence="3 4">DSM 12751</strain>
    </source>
</reference>
<evidence type="ECO:0000256" key="1">
    <source>
        <dbReference type="ARBA" id="ARBA00022630"/>
    </source>
</evidence>
<accession>A0ABT9W1R9</accession>
<dbReference type="EMBL" id="JAUSTY010000013">
    <property type="protein sequence ID" value="MDQ0167200.1"/>
    <property type="molecule type" value="Genomic_DNA"/>
</dbReference>
<feature type="domain" description="Acyl-CoA dehydrogenase/oxidase C-terminal" evidence="2">
    <location>
        <begin position="4"/>
        <end position="47"/>
    </location>
</feature>
<dbReference type="InterPro" id="IPR009075">
    <property type="entry name" value="AcylCo_DH/oxidase_C"/>
</dbReference>
<gene>
    <name evidence="3" type="ORF">J2S11_003125</name>
</gene>
<evidence type="ECO:0000259" key="2">
    <source>
        <dbReference type="Pfam" id="PF00441"/>
    </source>
</evidence>
<evidence type="ECO:0000313" key="3">
    <source>
        <dbReference type="EMBL" id="MDQ0167200.1"/>
    </source>
</evidence>
<dbReference type="SUPFAM" id="SSF47203">
    <property type="entry name" value="Acyl-CoA dehydrogenase C-terminal domain-like"/>
    <property type="match status" value="1"/>
</dbReference>
<comment type="caution">
    <text evidence="3">The sequence shown here is derived from an EMBL/GenBank/DDBJ whole genome shotgun (WGS) entry which is preliminary data.</text>
</comment>
<keyword evidence="4" id="KW-1185">Reference proteome</keyword>
<proteinExistence type="predicted"/>
<dbReference type="Pfam" id="PF00441">
    <property type="entry name" value="Acyl-CoA_dh_1"/>
    <property type="match status" value="1"/>
</dbReference>
<dbReference type="InterPro" id="IPR036250">
    <property type="entry name" value="AcylCo_DH-like_C"/>
</dbReference>
<organism evidence="3 4">
    <name type="scientific">Caldalkalibacillus horti</name>
    <dbReference type="NCBI Taxonomy" id="77523"/>
    <lineage>
        <taxon>Bacteria</taxon>
        <taxon>Bacillati</taxon>
        <taxon>Bacillota</taxon>
        <taxon>Bacilli</taxon>
        <taxon>Bacillales</taxon>
        <taxon>Bacillaceae</taxon>
        <taxon>Caldalkalibacillus</taxon>
    </lineage>
</organism>
<keyword evidence="1" id="KW-0285">Flavoprotein</keyword>
<sequence>MKPELGAVKMAITNAAIKVVDLAMRIVGAHSLSLSNPLQPYYRVVRAGLHNSSMNDMTIQLLAKSVISRE</sequence>
<dbReference type="Gene3D" id="1.20.140.10">
    <property type="entry name" value="Butyryl-CoA Dehydrogenase, subunit A, domain 3"/>
    <property type="match status" value="1"/>
</dbReference>
<dbReference type="Proteomes" id="UP001235840">
    <property type="component" value="Unassembled WGS sequence"/>
</dbReference>
<protein>
    <submittedName>
        <fullName evidence="3">Alkylation response protein AidB-like acyl-CoA dehydrogenase</fullName>
    </submittedName>
</protein>
<evidence type="ECO:0000313" key="4">
    <source>
        <dbReference type="Proteomes" id="UP001235840"/>
    </source>
</evidence>
<name>A0ABT9W1R9_9BACI</name>